<proteinExistence type="predicted"/>
<comment type="caution">
    <text evidence="1">The sequence shown here is derived from an EMBL/GenBank/DDBJ whole genome shotgun (WGS) entry which is preliminary data.</text>
</comment>
<keyword evidence="2" id="KW-1185">Reference proteome</keyword>
<dbReference type="EMBL" id="CAMPGE010004117">
    <property type="protein sequence ID" value="CAI2362959.1"/>
    <property type="molecule type" value="Genomic_DNA"/>
</dbReference>
<name>A0AAD1UCL2_EUPCR</name>
<evidence type="ECO:0000313" key="2">
    <source>
        <dbReference type="Proteomes" id="UP001295684"/>
    </source>
</evidence>
<dbReference type="AlphaFoldDB" id="A0AAD1UCL2"/>
<dbReference type="Proteomes" id="UP001295684">
    <property type="component" value="Unassembled WGS sequence"/>
</dbReference>
<gene>
    <name evidence="1" type="ORF">ECRASSUSDP1_LOCUS4289</name>
</gene>
<sequence>MDSSSQAFTRIGPLSVVVGYTGLNARSQIFLTEARKGMKKCFSEFRNELFRAVTKPKYTMHFNNLDYPTMLAYIKDLYVSYYITFSLSDPTLLRCAVKFLCEKRLFVMISVKNICIRHDLYDEFCGLLKAQDTEEIKFSQIHKRAIRKCNFTEEGNRQTDYWDMNIDNMKEWDKLKESEPVEICNARIILDPTMAQHIRQFKCSAELVTFFVRSGSAIDDLMSTKRSQFFRNIESVEFDVIEQSSISMLFKIDKLLKKFPIATVKELKNIYSSKILKDLIHKVQYCNSLSMDWSSDIKARNVFIYYQSGGNVYRADVNRISFQVNLGEDDSLPDCKKYINCISGPLNLIDMSDWKVSRIKNPNKELCDMLKSDDSTILLRNRKLKLLFECSDMFYQPVKRMYELLDVELIDGVKNYGDISLFSHFKPKPSMCPQESVLSFNKQGMPFEETDLKILELKGVDTFIFVFHSSEFLVNLQKCKEACEILFGKASKFLKIFFIIYYKNTINPLQLTRKSRRDEIFKNLSECKTEKDILTSFKKYHSKWSQDDMPYIKPSITRYIK</sequence>
<reference evidence="1" key="1">
    <citation type="submission" date="2023-07" db="EMBL/GenBank/DDBJ databases">
        <authorList>
            <consortium name="AG Swart"/>
            <person name="Singh M."/>
            <person name="Singh A."/>
            <person name="Seah K."/>
            <person name="Emmerich C."/>
        </authorList>
    </citation>
    <scope>NUCLEOTIDE SEQUENCE</scope>
    <source>
        <strain evidence="1">DP1</strain>
    </source>
</reference>
<protein>
    <submittedName>
        <fullName evidence="1">Uncharacterized protein</fullName>
    </submittedName>
</protein>
<accession>A0AAD1UCL2</accession>
<evidence type="ECO:0000313" key="1">
    <source>
        <dbReference type="EMBL" id="CAI2362959.1"/>
    </source>
</evidence>
<organism evidence="1 2">
    <name type="scientific">Euplotes crassus</name>
    <dbReference type="NCBI Taxonomy" id="5936"/>
    <lineage>
        <taxon>Eukaryota</taxon>
        <taxon>Sar</taxon>
        <taxon>Alveolata</taxon>
        <taxon>Ciliophora</taxon>
        <taxon>Intramacronucleata</taxon>
        <taxon>Spirotrichea</taxon>
        <taxon>Hypotrichia</taxon>
        <taxon>Euplotida</taxon>
        <taxon>Euplotidae</taxon>
        <taxon>Moneuplotes</taxon>
    </lineage>
</organism>